<gene>
    <name evidence="1" type="ORF">DFH45_000860</name>
</gene>
<dbReference type="Proteomes" id="UP000821656">
    <property type="component" value="Unassembled WGS sequence"/>
</dbReference>
<accession>A0A1S8PJ45</accession>
<sequence>MYKINFLYNMLLLINIYCKNNPYHNSKNIARILIAIVNCEMCIVNCNINKNKIQKGYIYG</sequence>
<dbReference type="EMBL" id="JABSXK010000001">
    <property type="protein sequence ID" value="NRV07897.1"/>
    <property type="molecule type" value="Genomic_DNA"/>
</dbReference>
<proteinExistence type="predicted"/>
<organism evidence="1 2">
    <name type="scientific">Clostridium beijerinckii</name>
    <name type="common">Clostridium MP</name>
    <dbReference type="NCBI Taxonomy" id="1520"/>
    <lineage>
        <taxon>Bacteria</taxon>
        <taxon>Bacillati</taxon>
        <taxon>Bacillota</taxon>
        <taxon>Clostridia</taxon>
        <taxon>Eubacteriales</taxon>
        <taxon>Clostridiaceae</taxon>
        <taxon>Clostridium</taxon>
    </lineage>
</organism>
<dbReference type="AlphaFoldDB" id="A0A1S8PJ45"/>
<protein>
    <submittedName>
        <fullName evidence="1">Uncharacterized protein</fullName>
    </submittedName>
</protein>
<comment type="caution">
    <text evidence="1">The sequence shown here is derived from an EMBL/GenBank/DDBJ whole genome shotgun (WGS) entry which is preliminary data.</text>
</comment>
<name>A0A1S8PJ45_CLOBE</name>
<evidence type="ECO:0000313" key="1">
    <source>
        <dbReference type="EMBL" id="NRV07897.1"/>
    </source>
</evidence>
<evidence type="ECO:0000313" key="2">
    <source>
        <dbReference type="Proteomes" id="UP000821656"/>
    </source>
</evidence>
<reference evidence="1" key="1">
    <citation type="submission" date="2020-05" db="EMBL/GenBank/DDBJ databases">
        <title>Genomic insights into acetone-butanol-ethanol (ABE) fermentation by sequencing solventogenic clostridia strains.</title>
        <authorList>
            <person name="Brown S."/>
        </authorList>
    </citation>
    <scope>NUCLEOTIDE SEQUENCE</scope>
    <source>
        <strain evidence="1">DJ126</strain>
    </source>
</reference>